<feature type="region of interest" description="Disordered" evidence="1">
    <location>
        <begin position="235"/>
        <end position="257"/>
    </location>
</feature>
<reference evidence="2 3" key="1">
    <citation type="submission" date="2019-04" db="EMBL/GenBank/DDBJ databases">
        <title>High contiguity whole genome sequence and gene annotation resource for two Venturia nashicola isolates.</title>
        <authorList>
            <person name="Prokchorchik M."/>
            <person name="Won K."/>
            <person name="Lee Y."/>
            <person name="Choi E.D."/>
            <person name="Segonzac C."/>
            <person name="Sohn K.H."/>
        </authorList>
    </citation>
    <scope>NUCLEOTIDE SEQUENCE [LARGE SCALE GENOMIC DNA]</scope>
    <source>
        <strain evidence="2 3">PRI2</strain>
    </source>
</reference>
<comment type="caution">
    <text evidence="2">The sequence shown here is derived from an EMBL/GenBank/DDBJ whole genome shotgun (WGS) entry which is preliminary data.</text>
</comment>
<gene>
    <name evidence="2" type="ORF">E6O75_ATG03023</name>
</gene>
<accession>A0A4Z1P3M2</accession>
<feature type="compositionally biased region" description="Polar residues" evidence="1">
    <location>
        <begin position="235"/>
        <end position="246"/>
    </location>
</feature>
<dbReference type="AlphaFoldDB" id="A0A4Z1P3M2"/>
<evidence type="ECO:0000313" key="2">
    <source>
        <dbReference type="EMBL" id="TID23387.1"/>
    </source>
</evidence>
<dbReference type="EMBL" id="SNSC02000006">
    <property type="protein sequence ID" value="TID23387.1"/>
    <property type="molecule type" value="Genomic_DNA"/>
</dbReference>
<dbReference type="Proteomes" id="UP000298493">
    <property type="component" value="Unassembled WGS sequence"/>
</dbReference>
<feature type="compositionally biased region" description="Basic and acidic residues" evidence="1">
    <location>
        <begin position="56"/>
        <end position="68"/>
    </location>
</feature>
<proteinExistence type="predicted"/>
<feature type="region of interest" description="Disordered" evidence="1">
    <location>
        <begin position="1"/>
        <end position="78"/>
    </location>
</feature>
<protein>
    <submittedName>
        <fullName evidence="2">Peroxisomal catalase</fullName>
    </submittedName>
</protein>
<organism evidence="2 3">
    <name type="scientific">Venturia nashicola</name>
    <dbReference type="NCBI Taxonomy" id="86259"/>
    <lineage>
        <taxon>Eukaryota</taxon>
        <taxon>Fungi</taxon>
        <taxon>Dikarya</taxon>
        <taxon>Ascomycota</taxon>
        <taxon>Pezizomycotina</taxon>
        <taxon>Dothideomycetes</taxon>
        <taxon>Pleosporomycetidae</taxon>
        <taxon>Venturiales</taxon>
        <taxon>Venturiaceae</taxon>
        <taxon>Venturia</taxon>
    </lineage>
</organism>
<keyword evidence="3" id="KW-1185">Reference proteome</keyword>
<evidence type="ECO:0000313" key="3">
    <source>
        <dbReference type="Proteomes" id="UP000298493"/>
    </source>
</evidence>
<evidence type="ECO:0000256" key="1">
    <source>
        <dbReference type="SAM" id="MobiDB-lite"/>
    </source>
</evidence>
<name>A0A4Z1P3M2_9PEZI</name>
<sequence>MKRPLAAAPDDGLPCEQQTSTLDSAASLHVRSDGDTNDDPAAKRQRLTMQALGDTNDSHVLNDTHEDENSTNGKRIPPSLLSIPKDMRLHIYEYLVPWPELIPSARGQTDVDGLIKHRERPANFWSHFFEGYSNDFPHALLRASYSDGCEPVVLRVNRQVHDEILDFMHKKLTFQADIFANNIYEDREWHLGATTRLQICSKISTDRELLNLSSLVKFVRKMTLRVWIPRKVAQAPNNSTEPSSVSGRAKNIKEHLN</sequence>